<dbReference type="Pfam" id="PF04516">
    <property type="entry name" value="CP2"/>
    <property type="match status" value="1"/>
</dbReference>
<gene>
    <name evidence="9" type="ORF">PV327_009671</name>
</gene>
<dbReference type="PANTHER" id="PTHR11037:SF20">
    <property type="entry name" value="PROTEIN GRAINYHEAD"/>
    <property type="match status" value="1"/>
</dbReference>
<accession>A0AA39CAX9</accession>
<proteinExistence type="predicted"/>
<dbReference type="PROSITE" id="PS51968">
    <property type="entry name" value="GRH_CP2_DB"/>
    <property type="match status" value="1"/>
</dbReference>
<evidence type="ECO:0000313" key="10">
    <source>
        <dbReference type="Proteomes" id="UP001168972"/>
    </source>
</evidence>
<organism evidence="9 10">
    <name type="scientific">Microctonus hyperodae</name>
    <name type="common">Parasitoid wasp</name>
    <dbReference type="NCBI Taxonomy" id="165561"/>
    <lineage>
        <taxon>Eukaryota</taxon>
        <taxon>Metazoa</taxon>
        <taxon>Ecdysozoa</taxon>
        <taxon>Arthropoda</taxon>
        <taxon>Hexapoda</taxon>
        <taxon>Insecta</taxon>
        <taxon>Pterygota</taxon>
        <taxon>Neoptera</taxon>
        <taxon>Endopterygota</taxon>
        <taxon>Hymenoptera</taxon>
        <taxon>Apocrita</taxon>
        <taxon>Ichneumonoidea</taxon>
        <taxon>Braconidae</taxon>
        <taxon>Euphorinae</taxon>
        <taxon>Microctonus</taxon>
    </lineage>
</organism>
<evidence type="ECO:0000256" key="3">
    <source>
        <dbReference type="ARBA" id="ARBA00023125"/>
    </source>
</evidence>
<feature type="compositionally biased region" description="Polar residues" evidence="7">
    <location>
        <begin position="525"/>
        <end position="534"/>
    </location>
</feature>
<evidence type="ECO:0000256" key="5">
    <source>
        <dbReference type="ARBA" id="ARBA00023242"/>
    </source>
</evidence>
<feature type="region of interest" description="Disordered" evidence="7">
    <location>
        <begin position="487"/>
        <end position="606"/>
    </location>
</feature>
<feature type="region of interest" description="Disordered" evidence="7">
    <location>
        <begin position="1036"/>
        <end position="1067"/>
    </location>
</feature>
<comment type="caution">
    <text evidence="9">The sequence shown here is derived from an EMBL/GenBank/DDBJ whole genome shotgun (WGS) entry which is preliminary data.</text>
</comment>
<evidence type="ECO:0000256" key="6">
    <source>
        <dbReference type="PROSITE-ProRule" id="PRU01313"/>
    </source>
</evidence>
<sequence>MSTCTDDAENSTLHMQDAMSPVVEGPISPASSCLSNQNQNEDQVLLATMQPVSVIDLHESADHSLHHKYNNSHHHNNHHNNGHHHHHHHNHHHSNHHHPHQQHSIRHHHNHQQRDDNQNGRVSPSESSPTSGGNLGHKMIDLIYNDGQKTVMYTHDKEIIYESEADRVQVVEYPPPAPSPSPPPTPSQSSRNSLVGTSRHGGGTTSAATLHLHHYPQLQLQHDDDLPRAVAVTGGNSVSANTTTTVLVLSELVATDPSTAHDATALGLSTTGSLRTGRRSRSSSDCESGVVGGVSDQQQGYGAVTSGRSGESVSGEDDEHHHHHHHHHQQQQHHHQQQQQQQQQHHHQHQQQQQHSVQTESDDPEEAQKRVAAVQVQVQGMEGDWRAYCEHPLSVATAAMLNLQQQHQVTAVSGHPDEQSVPYVYEYYKLPEKSSDVKLPPPHELWTTGVMGQKLLVQETSPSSRLENSSGESGGTGELHHFLHQYNQQSPSPSQSLQGGISLPLSPQPTSGTGIGGVKREPEDLSSSRGAQQASKRHKQAQPDSPTPPGMYHHHQHQLQVQQQYGSGYDPYSSCSPRLSTNYGTSGSSSTNGNSGSGGGGGQSTLHQESTAVYVTSDGLPSLASSSASSLPTTTASYTRYEVVPSSYATTHAIRTSSSSSKVLTVDLPSPDSGIGADAVTPRQDHHPPTALHQSSFDYTELCPGGATNATTVVLESGAVIHHPPLQLQLQQNHNQTQVQRGIVNANTTNPPTTPNPPRSRPWHDFGRQNDADKIQIPKIYSAYGFKYHLESPISTSQRREDDRITYINKGQFYGITLDYVPDPDKPLLKAGQTVKSVVMLMFREEKSPEDEIKAWQFWHGRQHSVKQRILDADTKNSVGLVGCIEEVAHNAIAVYWNPLESSAKINVAVQCLSTDFSSQKGVKGLPLHIQVDTYEEPPPHAHTYTPPSHRGYCQIKVFCDKGAERKTRDEERRAAKRKMTATGRKKLDELYHSVTERSEFYSMADLHKPPVLFSPPAEHAIDKFSTMELSGFYGGGGGNGGDTDTSSLSNGEGGGMKTGTSSPYPSCGRSSLPALKFHNHFPPDNLTSLHDKKDSLLMQVQELQGSVLQSVPQSALSAGGLVTGVGNRLHLQHQQQQQQQQQSHLRDGEERVMLYVRQESEDVYTPLHVTPPTAQGLRNAIESKYKIASSSINNLYRKNTKGITAKIDDDMIRYYVDEDLFLLEVSHTPTNSDQCAERNRSNPSSPGDPDDLNESTSIGYDVTLIELPSVQTQLPPPSPIAVNQHAHIHGHVQHEVTNT</sequence>
<feature type="region of interest" description="Disordered" evidence="7">
    <location>
        <begin position="172"/>
        <end position="207"/>
    </location>
</feature>
<feature type="compositionally biased region" description="Polar residues" evidence="7">
    <location>
        <begin position="120"/>
        <end position="132"/>
    </location>
</feature>
<feature type="region of interest" description="Disordered" evidence="7">
    <location>
        <begin position="67"/>
        <end position="138"/>
    </location>
</feature>
<dbReference type="EMBL" id="JAQQBR010001835">
    <property type="protein sequence ID" value="KAK0161169.1"/>
    <property type="molecule type" value="Genomic_DNA"/>
</dbReference>
<dbReference type="Proteomes" id="UP001168972">
    <property type="component" value="Unassembled WGS sequence"/>
</dbReference>
<dbReference type="GO" id="GO:0000978">
    <property type="term" value="F:RNA polymerase II cis-regulatory region sequence-specific DNA binding"/>
    <property type="evidence" value="ECO:0007669"/>
    <property type="project" value="TreeGrafter"/>
</dbReference>
<feature type="compositionally biased region" description="Pro residues" evidence="7">
    <location>
        <begin position="173"/>
        <end position="186"/>
    </location>
</feature>
<keyword evidence="10" id="KW-1185">Reference proteome</keyword>
<dbReference type="InterPro" id="IPR057520">
    <property type="entry name" value="GRHL1/CP2_C"/>
</dbReference>
<evidence type="ECO:0000256" key="1">
    <source>
        <dbReference type="ARBA" id="ARBA00004123"/>
    </source>
</evidence>
<feature type="region of interest" description="Disordered" evidence="7">
    <location>
        <begin position="745"/>
        <end position="764"/>
    </location>
</feature>
<feature type="region of interest" description="Disordered" evidence="7">
    <location>
        <begin position="263"/>
        <end position="371"/>
    </location>
</feature>
<evidence type="ECO:0000313" key="9">
    <source>
        <dbReference type="EMBL" id="KAK0161169.1"/>
    </source>
</evidence>
<keyword evidence="5 6" id="KW-0539">Nucleus</keyword>
<protein>
    <recommendedName>
        <fullName evidence="8">Grh/CP2 DB domain-containing protein</fullName>
    </recommendedName>
</protein>
<keyword evidence="2" id="KW-0805">Transcription regulation</keyword>
<evidence type="ECO:0000256" key="7">
    <source>
        <dbReference type="SAM" id="MobiDB-lite"/>
    </source>
</evidence>
<dbReference type="PANTHER" id="PTHR11037">
    <property type="entry name" value="TRANSCRIPTION FACTOR CP2"/>
    <property type="match status" value="1"/>
</dbReference>
<evidence type="ECO:0000256" key="4">
    <source>
        <dbReference type="ARBA" id="ARBA00023163"/>
    </source>
</evidence>
<feature type="region of interest" description="Disordered" evidence="7">
    <location>
        <begin position="674"/>
        <end position="693"/>
    </location>
</feature>
<feature type="region of interest" description="Disordered" evidence="7">
    <location>
        <begin position="1230"/>
        <end position="1257"/>
    </location>
</feature>
<evidence type="ECO:0000256" key="2">
    <source>
        <dbReference type="ARBA" id="ARBA00023015"/>
    </source>
</evidence>
<dbReference type="GO" id="GO:0001228">
    <property type="term" value="F:DNA-binding transcription activator activity, RNA polymerase II-specific"/>
    <property type="evidence" value="ECO:0007669"/>
    <property type="project" value="TreeGrafter"/>
</dbReference>
<dbReference type="InterPro" id="IPR007604">
    <property type="entry name" value="CP2"/>
</dbReference>
<keyword evidence="4" id="KW-0804">Transcription</keyword>
<reference evidence="9" key="2">
    <citation type="submission" date="2023-03" db="EMBL/GenBank/DDBJ databases">
        <authorList>
            <person name="Inwood S.N."/>
            <person name="Skelly J.G."/>
            <person name="Guhlin J."/>
            <person name="Harrop T.W.R."/>
            <person name="Goldson S.G."/>
            <person name="Dearden P.K."/>
        </authorList>
    </citation>
    <scope>NUCLEOTIDE SEQUENCE</scope>
    <source>
        <strain evidence="9">Lincoln</strain>
        <tissue evidence="9">Whole body</tissue>
    </source>
</reference>
<comment type="subcellular location">
    <subcellularLocation>
        <location evidence="1 6">Nucleus</location>
    </subcellularLocation>
</comment>
<feature type="compositionally biased region" description="Low complexity" evidence="7">
    <location>
        <begin position="293"/>
        <end position="302"/>
    </location>
</feature>
<dbReference type="GO" id="GO:0005634">
    <property type="term" value="C:nucleus"/>
    <property type="evidence" value="ECO:0007669"/>
    <property type="project" value="UniProtKB-SubCell"/>
</dbReference>
<dbReference type="Pfam" id="PF25416">
    <property type="entry name" value="GRHL1_C"/>
    <property type="match status" value="1"/>
</dbReference>
<reference evidence="9" key="1">
    <citation type="journal article" date="2023" name="bioRxiv">
        <title>Scaffold-level genome assemblies of two parasitoid biocontrol wasps reveal the parthenogenesis mechanism and an associated novel virus.</title>
        <authorList>
            <person name="Inwood S."/>
            <person name="Skelly J."/>
            <person name="Guhlin J."/>
            <person name="Harrop T."/>
            <person name="Goldson S."/>
            <person name="Dearden P."/>
        </authorList>
    </citation>
    <scope>NUCLEOTIDE SEQUENCE</scope>
    <source>
        <strain evidence="9">Lincoln</strain>
        <tissue evidence="9">Whole body</tissue>
    </source>
</reference>
<feature type="compositionally biased region" description="Low complexity" evidence="7">
    <location>
        <begin position="580"/>
        <end position="594"/>
    </location>
</feature>
<feature type="region of interest" description="Disordered" evidence="7">
    <location>
        <begin position="459"/>
        <end position="478"/>
    </location>
</feature>
<feature type="compositionally biased region" description="Low complexity" evidence="7">
    <location>
        <begin position="488"/>
        <end position="503"/>
    </location>
</feature>
<feature type="domain" description="Grh/CP2 DB" evidence="8">
    <location>
        <begin position="782"/>
        <end position="1015"/>
    </location>
</feature>
<feature type="compositionally biased region" description="Basic residues" evidence="7">
    <location>
        <begin position="321"/>
        <end position="336"/>
    </location>
</feature>
<feature type="compositionally biased region" description="Basic residues" evidence="7">
    <location>
        <begin position="67"/>
        <end position="111"/>
    </location>
</feature>
<dbReference type="InterPro" id="IPR040167">
    <property type="entry name" value="TF_CP2-like"/>
</dbReference>
<evidence type="ECO:0000259" key="8">
    <source>
        <dbReference type="PROSITE" id="PS51968"/>
    </source>
</evidence>
<name>A0AA39CAX9_MICHY</name>
<feature type="compositionally biased region" description="Low complexity" evidence="7">
    <location>
        <begin position="266"/>
        <end position="275"/>
    </location>
</feature>
<keyword evidence="3 6" id="KW-0238">DNA-binding</keyword>